<evidence type="ECO:0000313" key="2">
    <source>
        <dbReference type="Proteomes" id="UP001064262"/>
    </source>
</evidence>
<dbReference type="EMBL" id="JAODIM010000042">
    <property type="protein sequence ID" value="MCU5778891.1"/>
    <property type="molecule type" value="Genomic_DNA"/>
</dbReference>
<dbReference type="AlphaFoldDB" id="A0A9J6PRA2"/>
<dbReference type="RefSeq" id="WP_267145243.1">
    <property type="nucleotide sequence ID" value="NZ_JAODIM010000042.1"/>
</dbReference>
<comment type="caution">
    <text evidence="1">The sequence shown here is derived from an EMBL/GenBank/DDBJ whole genome shotgun (WGS) entry which is preliminary data.</text>
</comment>
<accession>A0A9J6PRA2</accession>
<gene>
    <name evidence="1" type="ORF">N5923_15470</name>
</gene>
<evidence type="ECO:0000313" key="1">
    <source>
        <dbReference type="EMBL" id="MCU5778891.1"/>
    </source>
</evidence>
<organism evidence="1 2">
    <name type="scientific">Winslowiella arboricola</name>
    <dbReference type="NCBI Taxonomy" id="2978220"/>
    <lineage>
        <taxon>Bacteria</taxon>
        <taxon>Pseudomonadati</taxon>
        <taxon>Pseudomonadota</taxon>
        <taxon>Gammaproteobacteria</taxon>
        <taxon>Enterobacterales</taxon>
        <taxon>Erwiniaceae</taxon>
        <taxon>Winslowiella</taxon>
    </lineage>
</organism>
<keyword evidence="2" id="KW-1185">Reference proteome</keyword>
<protein>
    <submittedName>
        <fullName evidence="1">Uncharacterized protein</fullName>
    </submittedName>
</protein>
<dbReference type="Proteomes" id="UP001064262">
    <property type="component" value="Unassembled WGS sequence"/>
</dbReference>
<sequence length="98" mass="11018">MAILKLNISILNCLSGYGKYYLNKIRRSEMAEIIKNVSERAYAVAQAVAFKYSKYNPDINDPHNVSTSAVSLARQRSAKRSAAELNLMFEKAFAEVIK</sequence>
<reference evidence="1" key="1">
    <citation type="submission" date="2022-09" db="EMBL/GenBank/DDBJ databases">
        <title>Winslowiella arboricola sp. nov., isolated from bleeding cankers on broadleaf hosts.</title>
        <authorList>
            <person name="Brady C."/>
            <person name="Kaur S."/>
            <person name="Crampton B."/>
            <person name="Maddock D."/>
            <person name="Arnold D."/>
            <person name="Denman S."/>
        </authorList>
    </citation>
    <scope>NUCLEOTIDE SEQUENCE</scope>
    <source>
        <strain evidence="1">BAC 15a-03b</strain>
    </source>
</reference>
<proteinExistence type="predicted"/>
<name>A0A9J6PRA2_9GAMM</name>